<reference evidence="6" key="1">
    <citation type="submission" date="2017-05" db="EMBL/GenBank/DDBJ databases">
        <title>Complete and WGS of Bordetella genogroups.</title>
        <authorList>
            <person name="Spilker T."/>
            <person name="Lipuma J."/>
        </authorList>
    </citation>
    <scope>NUCLEOTIDE SEQUENCE [LARGE SCALE GENOMIC DNA]</scope>
    <source>
        <strain evidence="6">AU8856</strain>
    </source>
</reference>
<dbReference type="GO" id="GO:0003677">
    <property type="term" value="F:DNA binding"/>
    <property type="evidence" value="ECO:0007669"/>
    <property type="project" value="UniProtKB-KW"/>
</dbReference>
<comment type="caution">
    <text evidence="5">The sequence shown here is derived from an EMBL/GenBank/DDBJ whole genome shotgun (WGS) entry which is preliminary data.</text>
</comment>
<dbReference type="InterPro" id="IPR036390">
    <property type="entry name" value="WH_DNA-bd_sf"/>
</dbReference>
<dbReference type="SMART" id="SM00895">
    <property type="entry name" value="FCD"/>
    <property type="match status" value="1"/>
</dbReference>
<dbReference type="SMART" id="SM00345">
    <property type="entry name" value="HTH_GNTR"/>
    <property type="match status" value="2"/>
</dbReference>
<dbReference type="InterPro" id="IPR036388">
    <property type="entry name" value="WH-like_DNA-bd_sf"/>
</dbReference>
<dbReference type="PROSITE" id="PS50949">
    <property type="entry name" value="HTH_GNTR"/>
    <property type="match status" value="1"/>
</dbReference>
<name>A0A261UCN8_9BORD</name>
<keyword evidence="3" id="KW-0804">Transcription</keyword>
<dbReference type="EMBL" id="NEVS01000004">
    <property type="protein sequence ID" value="OZI59694.1"/>
    <property type="molecule type" value="Genomic_DNA"/>
</dbReference>
<dbReference type="GO" id="GO:0003700">
    <property type="term" value="F:DNA-binding transcription factor activity"/>
    <property type="evidence" value="ECO:0007669"/>
    <property type="project" value="InterPro"/>
</dbReference>
<dbReference type="Gene3D" id="1.10.10.10">
    <property type="entry name" value="Winged helix-like DNA-binding domain superfamily/Winged helix DNA-binding domain"/>
    <property type="match status" value="2"/>
</dbReference>
<dbReference type="SUPFAM" id="SSF46785">
    <property type="entry name" value="Winged helix' DNA-binding domain"/>
    <property type="match status" value="2"/>
</dbReference>
<organism evidence="5 6">
    <name type="scientific">Bordetella genomosp. 11</name>
    <dbReference type="NCBI Taxonomy" id="1416808"/>
    <lineage>
        <taxon>Bacteria</taxon>
        <taxon>Pseudomonadati</taxon>
        <taxon>Pseudomonadota</taxon>
        <taxon>Betaproteobacteria</taxon>
        <taxon>Burkholderiales</taxon>
        <taxon>Alcaligenaceae</taxon>
        <taxon>Bordetella</taxon>
    </lineage>
</organism>
<sequence length="297" mass="33886">MQVRKDASQPTGLQVDLARRIAGDIISRIHETGTHLSEESLAKRYQVSRTPVRAALKLLAAEHFIESRPHSGFYVREMEDGVSPPLLRAPGMTANDLYARLIEDRAARLIPDSFTDRDLQQRYGVTRSVLAKTLVRLSAEALIEKRQGHGWRFTHSLLESDARQESYRFRAAVECSALLEPTFKADQSALRRLRAAHEALLRDSADGKISVDTFFALNSDFHETLGRFCGNRFFLQTIQQQNQLRRLENHSSFLSKAPRFRVSLEEHLAIIQALEEGDQEWAAAIMRRHLMQVMLHT</sequence>
<dbReference type="Pfam" id="PF00392">
    <property type="entry name" value="GntR"/>
    <property type="match status" value="1"/>
</dbReference>
<evidence type="ECO:0000256" key="3">
    <source>
        <dbReference type="ARBA" id="ARBA00023163"/>
    </source>
</evidence>
<dbReference type="CDD" id="cd07377">
    <property type="entry name" value="WHTH_GntR"/>
    <property type="match status" value="1"/>
</dbReference>
<feature type="domain" description="HTH gntR-type" evidence="4">
    <location>
        <begin position="11"/>
        <end position="78"/>
    </location>
</feature>
<protein>
    <submittedName>
        <fullName evidence="5">GntR family transcriptional regulator</fullName>
    </submittedName>
</protein>
<dbReference type="AlphaFoldDB" id="A0A261UCN8"/>
<accession>A0A261UCN8</accession>
<evidence type="ECO:0000256" key="2">
    <source>
        <dbReference type="ARBA" id="ARBA00023125"/>
    </source>
</evidence>
<gene>
    <name evidence="5" type="ORF">CAL28_09280</name>
</gene>
<evidence type="ECO:0000256" key="1">
    <source>
        <dbReference type="ARBA" id="ARBA00023015"/>
    </source>
</evidence>
<keyword evidence="2" id="KW-0238">DNA-binding</keyword>
<evidence type="ECO:0000313" key="6">
    <source>
        <dbReference type="Proteomes" id="UP000215767"/>
    </source>
</evidence>
<dbReference type="RefSeq" id="WP_094841123.1">
    <property type="nucleotide sequence ID" value="NZ_NEVS01000004.1"/>
</dbReference>
<dbReference type="PANTHER" id="PTHR43537">
    <property type="entry name" value="TRANSCRIPTIONAL REGULATOR, GNTR FAMILY"/>
    <property type="match status" value="1"/>
</dbReference>
<proteinExistence type="predicted"/>
<dbReference type="Pfam" id="PF07729">
    <property type="entry name" value="FCD"/>
    <property type="match status" value="1"/>
</dbReference>
<dbReference type="InterPro" id="IPR011711">
    <property type="entry name" value="GntR_C"/>
</dbReference>
<keyword evidence="6" id="KW-1185">Reference proteome</keyword>
<keyword evidence="1" id="KW-0805">Transcription regulation</keyword>
<evidence type="ECO:0000313" key="5">
    <source>
        <dbReference type="EMBL" id="OZI59694.1"/>
    </source>
</evidence>
<dbReference type="InterPro" id="IPR000524">
    <property type="entry name" value="Tscrpt_reg_HTH_GntR"/>
</dbReference>
<dbReference type="OrthoDB" id="8960174at2"/>
<dbReference type="Gene3D" id="1.20.120.530">
    <property type="entry name" value="GntR ligand-binding domain-like"/>
    <property type="match status" value="1"/>
</dbReference>
<dbReference type="SUPFAM" id="SSF48008">
    <property type="entry name" value="GntR ligand-binding domain-like"/>
    <property type="match status" value="1"/>
</dbReference>
<dbReference type="Proteomes" id="UP000215767">
    <property type="component" value="Unassembled WGS sequence"/>
</dbReference>
<evidence type="ECO:0000259" key="4">
    <source>
        <dbReference type="PROSITE" id="PS50949"/>
    </source>
</evidence>
<dbReference type="InterPro" id="IPR008920">
    <property type="entry name" value="TF_FadR/GntR_C"/>
</dbReference>
<dbReference type="PANTHER" id="PTHR43537:SF5">
    <property type="entry name" value="UXU OPERON TRANSCRIPTIONAL REGULATOR"/>
    <property type="match status" value="1"/>
</dbReference>